<evidence type="ECO:0000313" key="7">
    <source>
        <dbReference type="Proteomes" id="UP000062043"/>
    </source>
</evidence>
<dbReference type="InterPro" id="IPR000577">
    <property type="entry name" value="Carb_kinase_FGGY"/>
</dbReference>
<protein>
    <submittedName>
        <fullName evidence="6">Glycerol kinase</fullName>
    </submittedName>
</protein>
<dbReference type="KEGG" id="tgy:X802_09170"/>
<evidence type="ECO:0000313" key="6">
    <source>
        <dbReference type="EMBL" id="AJC72293.1"/>
    </source>
</evidence>
<dbReference type="SUPFAM" id="SSF53067">
    <property type="entry name" value="Actin-like ATPase domain"/>
    <property type="match status" value="2"/>
</dbReference>
<dbReference type="PATRIC" id="fig|1432656.3.peg.1788"/>
<evidence type="ECO:0000256" key="1">
    <source>
        <dbReference type="ARBA" id="ARBA00009156"/>
    </source>
</evidence>
<evidence type="ECO:0000259" key="5">
    <source>
        <dbReference type="Pfam" id="PF02782"/>
    </source>
</evidence>
<dbReference type="GeneID" id="27135818"/>
<keyword evidence="7" id="KW-1185">Reference proteome</keyword>
<accession>A0A0X1KLZ7</accession>
<dbReference type="PANTHER" id="PTHR10196:SF68">
    <property type="entry name" value="GLYCEROL KINASE 5-RELATED"/>
    <property type="match status" value="1"/>
</dbReference>
<dbReference type="EMBL" id="CP007140">
    <property type="protein sequence ID" value="AJC72293.1"/>
    <property type="molecule type" value="Genomic_DNA"/>
</dbReference>
<organism evidence="6 7">
    <name type="scientific">Thermococcus guaymasensis DSM 11113</name>
    <dbReference type="NCBI Taxonomy" id="1432656"/>
    <lineage>
        <taxon>Archaea</taxon>
        <taxon>Methanobacteriati</taxon>
        <taxon>Methanobacteriota</taxon>
        <taxon>Thermococci</taxon>
        <taxon>Thermococcales</taxon>
        <taxon>Thermococcaceae</taxon>
        <taxon>Thermococcus</taxon>
    </lineage>
</organism>
<dbReference type="GO" id="GO:0046167">
    <property type="term" value="P:glycerol-3-phosphate biosynthetic process"/>
    <property type="evidence" value="ECO:0007669"/>
    <property type="project" value="TreeGrafter"/>
</dbReference>
<evidence type="ECO:0000256" key="3">
    <source>
        <dbReference type="ARBA" id="ARBA00022777"/>
    </source>
</evidence>
<keyword evidence="3 6" id="KW-0418">Kinase</keyword>
<keyword evidence="2" id="KW-0808">Transferase</keyword>
<name>A0A0X1KLZ7_9EURY</name>
<feature type="domain" description="Carbohydrate kinase FGGY N-terminal" evidence="4">
    <location>
        <begin position="144"/>
        <end position="244"/>
    </location>
</feature>
<dbReference type="InterPro" id="IPR043129">
    <property type="entry name" value="ATPase_NBD"/>
</dbReference>
<dbReference type="OrthoDB" id="26592at2157"/>
<dbReference type="InterPro" id="IPR018484">
    <property type="entry name" value="FGGY_N"/>
</dbReference>
<evidence type="ECO:0000256" key="2">
    <source>
        <dbReference type="ARBA" id="ARBA00022679"/>
    </source>
</evidence>
<sequence length="498" mass="54946">MKYYLILDAGTTNVKAYAFSEEGEVLLEKSMRTRPVYPEPGWAELDPQELIETVRRLINDVVSSLGTPVGIGLTNQRSSTVVWDDEGPLYNMITWQDTRTESIVEEFSRKFLVRFGKALGQVFYRLYRTASGIANLPKGAYIITLAHVGFGTTHSSMHLRWLMDNVPEVRRAIERGTARFGTMDSWIAWNLTGKHVTDYTNASATGLFDPFYLKWSDNITGIVGIPKEILPALQPNDSPVGETEYGAPLLTIVADQQAALYRAGVKAGSAKMTHGTGTFVDLNVGEKPKPASPGLYPMVALKTREKTLYLLEGIINASGSAVDWLLSVGLIKDYSEISDAFKDPTLPRVLFIPAFAGLSTPYLRPDFRGALLNLSFSVGKEDIIKALVAGIAMRVVEVVKAMESGARVEIGSLLSDGGASRIHPLLQLIADFSGKRILLPKELNGSAQGTFMIARAVAEGRDVLSAWEKPVVERVFEPSGERHEDFRRLWEEFMGRLL</sequence>
<dbReference type="STRING" id="1432656.X802_09170"/>
<evidence type="ECO:0000259" key="4">
    <source>
        <dbReference type="Pfam" id="PF00370"/>
    </source>
</evidence>
<proteinExistence type="inferred from homology"/>
<dbReference type="GO" id="GO:0016301">
    <property type="term" value="F:kinase activity"/>
    <property type="evidence" value="ECO:0007669"/>
    <property type="project" value="UniProtKB-KW"/>
</dbReference>
<dbReference type="Proteomes" id="UP000062043">
    <property type="component" value="Chromosome"/>
</dbReference>
<comment type="similarity">
    <text evidence="1">Belongs to the FGGY kinase family.</text>
</comment>
<feature type="domain" description="Carbohydrate kinase FGGY C-terminal" evidence="5">
    <location>
        <begin position="271"/>
        <end position="454"/>
    </location>
</feature>
<dbReference type="Gene3D" id="3.30.420.40">
    <property type="match status" value="2"/>
</dbReference>
<dbReference type="PANTHER" id="PTHR10196">
    <property type="entry name" value="SUGAR KINASE"/>
    <property type="match status" value="1"/>
</dbReference>
<dbReference type="InterPro" id="IPR018485">
    <property type="entry name" value="FGGY_C"/>
</dbReference>
<gene>
    <name evidence="6" type="ORF">X802_09170</name>
</gene>
<feature type="domain" description="Carbohydrate kinase FGGY N-terminal" evidence="4">
    <location>
        <begin position="3"/>
        <end position="113"/>
    </location>
</feature>
<dbReference type="PIRSF" id="PIRSF000538">
    <property type="entry name" value="GlpK"/>
    <property type="match status" value="1"/>
</dbReference>
<reference evidence="6 7" key="1">
    <citation type="submission" date="2014-01" db="EMBL/GenBank/DDBJ databases">
        <title>Genome sequencing of Thermococcus guaymasensis.</title>
        <authorList>
            <person name="Zhang X."/>
            <person name="Alvare G."/>
            <person name="Fristensky B."/>
            <person name="Chen L."/>
            <person name="Suen T."/>
            <person name="Chen Q."/>
            <person name="Ma K."/>
        </authorList>
    </citation>
    <scope>NUCLEOTIDE SEQUENCE [LARGE SCALE GENOMIC DNA]</scope>
    <source>
        <strain evidence="6 7">DSM 11113</strain>
    </source>
</reference>
<dbReference type="Pfam" id="PF02782">
    <property type="entry name" value="FGGY_C"/>
    <property type="match status" value="1"/>
</dbReference>
<dbReference type="Pfam" id="PF00370">
    <property type="entry name" value="FGGY_N"/>
    <property type="match status" value="2"/>
</dbReference>
<dbReference type="GO" id="GO:0006641">
    <property type="term" value="P:triglyceride metabolic process"/>
    <property type="evidence" value="ECO:0007669"/>
    <property type="project" value="TreeGrafter"/>
</dbReference>
<dbReference type="GO" id="GO:0006071">
    <property type="term" value="P:glycerol metabolic process"/>
    <property type="evidence" value="ECO:0007669"/>
    <property type="project" value="TreeGrafter"/>
</dbReference>
<dbReference type="AlphaFoldDB" id="A0A0X1KLZ7"/>
<dbReference type="RefSeq" id="WP_062373112.1">
    <property type="nucleotide sequence ID" value="NZ_CP007140.1"/>
</dbReference>